<evidence type="ECO:0000313" key="1">
    <source>
        <dbReference type="EMBL" id="AMN82540.1"/>
    </source>
</evidence>
<evidence type="ECO:0000313" key="2">
    <source>
        <dbReference type="Proteomes" id="UP000070516"/>
    </source>
</evidence>
<sequence length="379" mass="43961">MDDFLQISALLRARHQRPPGFNLFSVLRSSSDEVRLHSRFLAFLLDPKASHNQGTALLNLLLKRVGIQNFDSKSANVEVEYKNIDILVRNQSNQAVIIENKVYARDRDEQLWDYHQQMLGEGYRDIWTSYLTLDGAEPSEQSKKSLPVILLSYEAEIISWLKDCIPLVAREPGVRESIFQYIELLQKLTSSDQSEIYMSKLKEQILQGENIFVIADINHAFQSVLADLQFDIWERMTAYQTRQYPHLGNPVVSATKEAVSDFYKKAKNNKYIGLIFPFNFMQGGVYIEVNHRLYVGYCCDGGQYPVDRERLFDLCRDIAPRNRNTSTLYWRYSKIDVNLHAPSNEDLALLRDPEMRESIAISLIDDAHELWQRAHQKFA</sequence>
<gene>
    <name evidence="1" type="ORF">AYR47_31435</name>
</gene>
<evidence type="ECO:0008006" key="3">
    <source>
        <dbReference type="Google" id="ProtNLM"/>
    </source>
</evidence>
<dbReference type="Pfam" id="PF14281">
    <property type="entry name" value="PDDEXK_4"/>
    <property type="match status" value="1"/>
</dbReference>
<name>A0A127I7J4_PSEAZ</name>
<proteinExistence type="predicted"/>
<reference evidence="1 2" key="1">
    <citation type="submission" date="2016-02" db="EMBL/GenBank/DDBJ databases">
        <title>Complete genome sequence of Pseudomonas azotoformans S4.</title>
        <authorList>
            <person name="Fang Y."/>
            <person name="Wu L."/>
            <person name="Feng G."/>
        </authorList>
    </citation>
    <scope>NUCLEOTIDE SEQUENCE [LARGE SCALE GENOMIC DNA]</scope>
    <source>
        <strain evidence="1 2">S4</strain>
    </source>
</reference>
<protein>
    <recommendedName>
        <fullName evidence="3">PD-(D/E)XK nuclease superfamily protein</fullName>
    </recommendedName>
</protein>
<dbReference type="RefSeq" id="WP_061449365.1">
    <property type="nucleotide sequence ID" value="NZ_CP014546.1"/>
</dbReference>
<dbReference type="AlphaFoldDB" id="A0A127I7J4"/>
<dbReference type="InterPro" id="IPR029470">
    <property type="entry name" value="PDDEXK_4"/>
</dbReference>
<organism evidence="1 2">
    <name type="scientific">Pseudomonas azotoformans</name>
    <dbReference type="NCBI Taxonomy" id="47878"/>
    <lineage>
        <taxon>Bacteria</taxon>
        <taxon>Pseudomonadati</taxon>
        <taxon>Pseudomonadota</taxon>
        <taxon>Gammaproteobacteria</taxon>
        <taxon>Pseudomonadales</taxon>
        <taxon>Pseudomonadaceae</taxon>
        <taxon>Pseudomonas</taxon>
    </lineage>
</organism>
<dbReference type="KEGG" id="pazo:AYR47_31435"/>
<dbReference type="Proteomes" id="UP000070516">
    <property type="component" value="Chromosome"/>
</dbReference>
<accession>A0A127I7J4</accession>
<dbReference type="EMBL" id="CP014546">
    <property type="protein sequence ID" value="AMN82540.1"/>
    <property type="molecule type" value="Genomic_DNA"/>
</dbReference>